<dbReference type="RefSeq" id="WP_057804236.1">
    <property type="nucleotide sequence ID" value="NZ_AZDV01000026.1"/>
</dbReference>
<gene>
    <name evidence="2" type="ORF">FD25_GL000865</name>
</gene>
<protein>
    <recommendedName>
        <fullName evidence="1">SHOCT domain-containing protein</fullName>
    </recommendedName>
</protein>
<reference evidence="2 3" key="1">
    <citation type="journal article" date="2015" name="Genome Announc.">
        <title>Expanding the biotechnology potential of lactobacilli through comparative genomics of 213 strains and associated genera.</title>
        <authorList>
            <person name="Sun Z."/>
            <person name="Harris H.M."/>
            <person name="McCann A."/>
            <person name="Guo C."/>
            <person name="Argimon S."/>
            <person name="Zhang W."/>
            <person name="Yang X."/>
            <person name="Jeffery I.B."/>
            <person name="Cooney J.C."/>
            <person name="Kagawa T.F."/>
            <person name="Liu W."/>
            <person name="Song Y."/>
            <person name="Salvetti E."/>
            <person name="Wrobel A."/>
            <person name="Rasinkangas P."/>
            <person name="Parkhill J."/>
            <person name="Rea M.C."/>
            <person name="O'Sullivan O."/>
            <person name="Ritari J."/>
            <person name="Douillard F.P."/>
            <person name="Paul Ross R."/>
            <person name="Yang R."/>
            <person name="Briner A.E."/>
            <person name="Felis G.E."/>
            <person name="de Vos W.M."/>
            <person name="Barrangou R."/>
            <person name="Klaenhammer T.R."/>
            <person name="Caufield P.W."/>
            <person name="Cui Y."/>
            <person name="Zhang H."/>
            <person name="O'Toole P.W."/>
        </authorList>
    </citation>
    <scope>NUCLEOTIDE SEQUENCE [LARGE SCALE GENOMIC DNA]</scope>
    <source>
        <strain evidence="2 3">DSM 19394</strain>
    </source>
</reference>
<dbReference type="InterPro" id="IPR018649">
    <property type="entry name" value="SHOCT"/>
</dbReference>
<evidence type="ECO:0000313" key="2">
    <source>
        <dbReference type="EMBL" id="KRK94886.1"/>
    </source>
</evidence>
<dbReference type="EMBL" id="AZDV01000026">
    <property type="protein sequence ID" value="KRK94886.1"/>
    <property type="molecule type" value="Genomic_DNA"/>
</dbReference>
<dbReference type="Proteomes" id="UP000051955">
    <property type="component" value="Unassembled WGS sequence"/>
</dbReference>
<dbReference type="PATRIC" id="fig|1423715.3.peg.892"/>
<proteinExistence type="predicted"/>
<comment type="caution">
    <text evidence="2">The sequence shown here is derived from an EMBL/GenBank/DDBJ whole genome shotgun (WGS) entry which is preliminary data.</text>
</comment>
<feature type="domain" description="SHOCT" evidence="1">
    <location>
        <begin position="261"/>
        <end position="288"/>
    </location>
</feature>
<name>A0A0R1LG92_9LACO</name>
<accession>A0A0R1LG92</accession>
<sequence length="290" mass="31503">MKKSCILCQKPLGLLDVKNTLANKEIICTECSGKIAVSLGFADKNIVSQTLKLSTISLDTAKQAISSPNRTKSPLRKRNTMGVQNNQNREYREKVAAVPTFVENRAISSNGLSADFTSKKVQITTGTFKTSTRLLDFSEIISYTPHVEGHEVKKHHGLTRAATGGLLFGGAGAIVGAVTGGKQFDQVTRVSITVRLSSGEAIEYNLLPTGKTKSTSFEAKTANGRLEDMSALLDRIIEANHTSTPVFSQVTSKESLISPADEIRKYKSLLDDGIITQEEFDTKKHSLLNL</sequence>
<organism evidence="2 3">
    <name type="scientific">Levilactobacillus acidifarinae DSM 19394 = JCM 15949</name>
    <dbReference type="NCBI Taxonomy" id="1423715"/>
    <lineage>
        <taxon>Bacteria</taxon>
        <taxon>Bacillati</taxon>
        <taxon>Bacillota</taxon>
        <taxon>Bacilli</taxon>
        <taxon>Lactobacillales</taxon>
        <taxon>Lactobacillaceae</taxon>
        <taxon>Levilactobacillus</taxon>
    </lineage>
</organism>
<dbReference type="OrthoDB" id="1908357at2"/>
<dbReference type="AlphaFoldDB" id="A0A0R1LG92"/>
<evidence type="ECO:0000313" key="3">
    <source>
        <dbReference type="Proteomes" id="UP000051955"/>
    </source>
</evidence>
<keyword evidence="3" id="KW-1185">Reference proteome</keyword>
<evidence type="ECO:0000259" key="1">
    <source>
        <dbReference type="Pfam" id="PF09851"/>
    </source>
</evidence>
<dbReference type="Pfam" id="PF09851">
    <property type="entry name" value="SHOCT"/>
    <property type="match status" value="1"/>
</dbReference>